<dbReference type="Proteomes" id="UP001153954">
    <property type="component" value="Unassembled WGS sequence"/>
</dbReference>
<feature type="region of interest" description="Disordered" evidence="1">
    <location>
        <begin position="15"/>
        <end position="41"/>
    </location>
</feature>
<keyword evidence="3" id="KW-1185">Reference proteome</keyword>
<organism evidence="2 3">
    <name type="scientific">Euphydryas editha</name>
    <name type="common">Edith's checkerspot</name>
    <dbReference type="NCBI Taxonomy" id="104508"/>
    <lineage>
        <taxon>Eukaryota</taxon>
        <taxon>Metazoa</taxon>
        <taxon>Ecdysozoa</taxon>
        <taxon>Arthropoda</taxon>
        <taxon>Hexapoda</taxon>
        <taxon>Insecta</taxon>
        <taxon>Pterygota</taxon>
        <taxon>Neoptera</taxon>
        <taxon>Endopterygota</taxon>
        <taxon>Lepidoptera</taxon>
        <taxon>Glossata</taxon>
        <taxon>Ditrysia</taxon>
        <taxon>Papilionoidea</taxon>
        <taxon>Nymphalidae</taxon>
        <taxon>Nymphalinae</taxon>
        <taxon>Euphydryas</taxon>
    </lineage>
</organism>
<name>A0AAU9TE66_EUPED</name>
<proteinExistence type="predicted"/>
<evidence type="ECO:0000313" key="2">
    <source>
        <dbReference type="EMBL" id="CAH2085019.1"/>
    </source>
</evidence>
<reference evidence="2" key="1">
    <citation type="submission" date="2022-03" db="EMBL/GenBank/DDBJ databases">
        <authorList>
            <person name="Tunstrom K."/>
        </authorList>
    </citation>
    <scope>NUCLEOTIDE SEQUENCE</scope>
</reference>
<evidence type="ECO:0000313" key="3">
    <source>
        <dbReference type="Proteomes" id="UP001153954"/>
    </source>
</evidence>
<evidence type="ECO:0000256" key="1">
    <source>
        <dbReference type="SAM" id="MobiDB-lite"/>
    </source>
</evidence>
<comment type="caution">
    <text evidence="2">The sequence shown here is derived from an EMBL/GenBank/DDBJ whole genome shotgun (WGS) entry which is preliminary data.</text>
</comment>
<dbReference type="AlphaFoldDB" id="A0AAU9TE66"/>
<accession>A0AAU9TE66</accession>
<gene>
    <name evidence="2" type="ORF">EEDITHA_LOCUS1538</name>
</gene>
<protein>
    <submittedName>
        <fullName evidence="2">Uncharacterized protein</fullName>
    </submittedName>
</protein>
<dbReference type="EMBL" id="CAKOGL010000003">
    <property type="protein sequence ID" value="CAH2085019.1"/>
    <property type="molecule type" value="Genomic_DNA"/>
</dbReference>
<sequence>MEAINCRLTGNLSKRRRRRCRGSGRVGRRAPSGAGAGRGRRAVCVTDHGGAGGPRPAALVKRARRIRATARLKAIRPPGGRRARLAAASSTP</sequence>
<feature type="compositionally biased region" description="Basic residues" evidence="1">
    <location>
        <begin position="15"/>
        <end position="28"/>
    </location>
</feature>